<dbReference type="Proteomes" id="UP000015106">
    <property type="component" value="Unassembled WGS sequence"/>
</dbReference>
<keyword evidence="2" id="KW-1185">Reference proteome</keyword>
<dbReference type="EnsemblPlants" id="TuG1812S0001519100.01.T01">
    <property type="protein sequence ID" value="TuG1812S0001519100.01.T01.s_cds30686"/>
    <property type="gene ID" value="TuG1812S0001519100.01"/>
</dbReference>
<accession>A0A8R7VCU1</accession>
<reference evidence="2" key="1">
    <citation type="journal article" date="2013" name="Nature">
        <title>Draft genome of the wheat A-genome progenitor Triticum urartu.</title>
        <authorList>
            <person name="Ling H.Q."/>
            <person name="Zhao S."/>
            <person name="Liu D."/>
            <person name="Wang J."/>
            <person name="Sun H."/>
            <person name="Zhang C."/>
            <person name="Fan H."/>
            <person name="Li D."/>
            <person name="Dong L."/>
            <person name="Tao Y."/>
            <person name="Gao C."/>
            <person name="Wu H."/>
            <person name="Li Y."/>
            <person name="Cui Y."/>
            <person name="Guo X."/>
            <person name="Zheng S."/>
            <person name="Wang B."/>
            <person name="Yu K."/>
            <person name="Liang Q."/>
            <person name="Yang W."/>
            <person name="Lou X."/>
            <person name="Chen J."/>
            <person name="Feng M."/>
            <person name="Jian J."/>
            <person name="Zhang X."/>
            <person name="Luo G."/>
            <person name="Jiang Y."/>
            <person name="Liu J."/>
            <person name="Wang Z."/>
            <person name="Sha Y."/>
            <person name="Zhang B."/>
            <person name="Wu H."/>
            <person name="Tang D."/>
            <person name="Shen Q."/>
            <person name="Xue P."/>
            <person name="Zou S."/>
            <person name="Wang X."/>
            <person name="Liu X."/>
            <person name="Wang F."/>
            <person name="Yang Y."/>
            <person name="An X."/>
            <person name="Dong Z."/>
            <person name="Zhang K."/>
            <person name="Zhang X."/>
            <person name="Luo M.C."/>
            <person name="Dvorak J."/>
            <person name="Tong Y."/>
            <person name="Wang J."/>
            <person name="Yang H."/>
            <person name="Li Z."/>
            <person name="Wang D."/>
            <person name="Zhang A."/>
            <person name="Wang J."/>
        </authorList>
    </citation>
    <scope>NUCLEOTIDE SEQUENCE</scope>
    <source>
        <strain evidence="2">cv. G1812</strain>
    </source>
</reference>
<dbReference type="AlphaFoldDB" id="A0A8R7VCU1"/>
<organism evidence="1 2">
    <name type="scientific">Triticum urartu</name>
    <name type="common">Red wild einkorn</name>
    <name type="synonym">Crithodium urartu</name>
    <dbReference type="NCBI Taxonomy" id="4572"/>
    <lineage>
        <taxon>Eukaryota</taxon>
        <taxon>Viridiplantae</taxon>
        <taxon>Streptophyta</taxon>
        <taxon>Embryophyta</taxon>
        <taxon>Tracheophyta</taxon>
        <taxon>Spermatophyta</taxon>
        <taxon>Magnoliopsida</taxon>
        <taxon>Liliopsida</taxon>
        <taxon>Poales</taxon>
        <taxon>Poaceae</taxon>
        <taxon>BOP clade</taxon>
        <taxon>Pooideae</taxon>
        <taxon>Triticodae</taxon>
        <taxon>Triticeae</taxon>
        <taxon>Triticinae</taxon>
        <taxon>Triticum</taxon>
    </lineage>
</organism>
<protein>
    <submittedName>
        <fullName evidence="1">Uncharacterized protein</fullName>
    </submittedName>
</protein>
<name>A0A8R7VCU1_TRIUA</name>
<sequence>AAEGDGVPGVEALLLDEAAPALGHDVALAAVPVGVAEAPRLAGAVLEAEQEALVGGGGVEREVLLRVLLRDHQPVQLAHVARGHDLVEHVLLLHRPRRLLLGLMIRRR</sequence>
<reference evidence="1" key="2">
    <citation type="submission" date="2022-06" db="UniProtKB">
        <authorList>
            <consortium name="EnsemblPlants"/>
        </authorList>
    </citation>
    <scope>IDENTIFICATION</scope>
</reference>
<dbReference type="Gramene" id="TuG1812S0001519100.01.T01">
    <property type="protein sequence ID" value="TuG1812S0001519100.01.T01.s_cds30686"/>
    <property type="gene ID" value="TuG1812S0001519100.01"/>
</dbReference>
<evidence type="ECO:0000313" key="2">
    <source>
        <dbReference type="Proteomes" id="UP000015106"/>
    </source>
</evidence>
<evidence type="ECO:0000313" key="1">
    <source>
        <dbReference type="EnsemblPlants" id="TuG1812S0001519100.01.T01.s_cds30686"/>
    </source>
</evidence>
<proteinExistence type="predicted"/>